<evidence type="ECO:0000313" key="3">
    <source>
        <dbReference type="Proteomes" id="UP000215145"/>
    </source>
</evidence>
<gene>
    <name evidence="2" type="ORF">CGZ75_10295</name>
</gene>
<reference evidence="2 3" key="1">
    <citation type="submission" date="2017-07" db="EMBL/GenBank/DDBJ databases">
        <title>Paenibacillus herberti R33 genome sequencing and assembly.</title>
        <authorList>
            <person name="Su W."/>
        </authorList>
    </citation>
    <scope>NUCLEOTIDE SEQUENCE [LARGE SCALE GENOMIC DNA]</scope>
    <source>
        <strain evidence="2 3">R33</strain>
    </source>
</reference>
<name>A0A229P4J8_9BACL</name>
<dbReference type="CDD" id="cd05403">
    <property type="entry name" value="NT_KNTase_like"/>
    <property type="match status" value="1"/>
</dbReference>
<dbReference type="Gene3D" id="3.30.460.10">
    <property type="entry name" value="Beta Polymerase, domain 2"/>
    <property type="match status" value="1"/>
</dbReference>
<dbReference type="EMBL" id="NMUQ01000001">
    <property type="protein sequence ID" value="OXM16997.1"/>
    <property type="molecule type" value="Genomic_DNA"/>
</dbReference>
<dbReference type="Pfam" id="PF01909">
    <property type="entry name" value="NTP_transf_2"/>
    <property type="match status" value="1"/>
</dbReference>
<evidence type="ECO:0000313" key="2">
    <source>
        <dbReference type="EMBL" id="OXM16997.1"/>
    </source>
</evidence>
<protein>
    <recommendedName>
        <fullName evidence="1">Polymerase nucleotidyl transferase domain-containing protein</fullName>
    </recommendedName>
</protein>
<dbReference type="InterPro" id="IPR002934">
    <property type="entry name" value="Polymerase_NTP_transf_dom"/>
</dbReference>
<sequence>MDSVRGRDKLETQYYLDRAVNLFKEEMGRNLVGVHLHGSLAMGCFNPNKSDIDLLVVAQEKLSAETTKRIIKKLLKFHESMPNERGIELSIILECYLKNFVYPTPFEFHYSDYHRNVQFCLNEYIGIANNTELKIEKLTDFANYMMGEIKNSIEIDDDFKSKAEPVTTPNPK</sequence>
<evidence type="ECO:0000259" key="1">
    <source>
        <dbReference type="Pfam" id="PF01909"/>
    </source>
</evidence>
<accession>A0A229P4J8</accession>
<feature type="domain" description="Polymerase nucleotidyl transferase" evidence="1">
    <location>
        <begin position="25"/>
        <end position="77"/>
    </location>
</feature>
<dbReference type="GO" id="GO:0016779">
    <property type="term" value="F:nucleotidyltransferase activity"/>
    <property type="evidence" value="ECO:0007669"/>
    <property type="project" value="InterPro"/>
</dbReference>
<dbReference type="InterPro" id="IPR043519">
    <property type="entry name" value="NT_sf"/>
</dbReference>
<comment type="caution">
    <text evidence="2">The sequence shown here is derived from an EMBL/GenBank/DDBJ whole genome shotgun (WGS) entry which is preliminary data.</text>
</comment>
<organism evidence="2 3">
    <name type="scientific">Paenibacillus herberti</name>
    <dbReference type="NCBI Taxonomy" id="1619309"/>
    <lineage>
        <taxon>Bacteria</taxon>
        <taxon>Bacillati</taxon>
        <taxon>Bacillota</taxon>
        <taxon>Bacilli</taxon>
        <taxon>Bacillales</taxon>
        <taxon>Paenibacillaceae</taxon>
        <taxon>Paenibacillus</taxon>
    </lineage>
</organism>
<dbReference type="AlphaFoldDB" id="A0A229P4J8"/>
<dbReference type="Proteomes" id="UP000215145">
    <property type="component" value="Unassembled WGS sequence"/>
</dbReference>
<dbReference type="SUPFAM" id="SSF81301">
    <property type="entry name" value="Nucleotidyltransferase"/>
    <property type="match status" value="1"/>
</dbReference>
<dbReference type="OrthoDB" id="5643411at2"/>
<keyword evidence="3" id="KW-1185">Reference proteome</keyword>
<proteinExistence type="predicted"/>